<comment type="caution">
    <text evidence="6">The sequence shown here is derived from an EMBL/GenBank/DDBJ whole genome shotgun (WGS) entry which is preliminary data.</text>
</comment>
<accession>A0A922SU64</accession>
<evidence type="ECO:0000256" key="1">
    <source>
        <dbReference type="ARBA" id="ARBA00022723"/>
    </source>
</evidence>
<protein>
    <submittedName>
        <fullName evidence="6">DUF4470 multi-domain protein</fullName>
    </submittedName>
</protein>
<evidence type="ECO:0000256" key="4">
    <source>
        <dbReference type="PROSITE-ProRule" id="PRU00134"/>
    </source>
</evidence>
<evidence type="ECO:0000256" key="3">
    <source>
        <dbReference type="ARBA" id="ARBA00022833"/>
    </source>
</evidence>
<sequence>MSSSTPDLSEFLDPPLCANTDRMVDSEISPCKEKATMVCSKCFLVQYCCKACQVTDWKRHKPICTSEHLKETYLPRYVKECRIPFGGPPDQPGFDITSFGSLQYLWGNMPALDILNADKNEGKDIMKRDINLLFAASGDMRNVVKTVVGLPKGYAGNCVVVMNDWNFTITARNAMMLLAAMHFEPETAVPIIMHLWYSQVCDKIKHKSTELDQAKTFNFGDRSICLALKKGAWVELSKMFTSPDQLSSHRAMQIRQHTTCAPRRVDFVDKALYQMPPGRRTGTWKFRLEGLLVPYGTSRKPFVYPNPTFFRQQGVWPMLDDADPLSGWSYNEYITHSSAAKNDVYGAFFNFLRNLLLQFCKRVRNSKIVFRLFNVNAVNLPSYTKDIRFDRIEAANICDRAYVGISQTLKVFSPMLKAKVDNPHATILMLFLNAVREEEAQKTKRQGEQKFDLLLAHRVQEVIPDKNASFLRMLRGVGKPRSLNEPPNRVLVEMVVVTDAMSMFANFDEHFNKYLQHPDLFESGSMKDFAQKYGVQVKAQHTIVKPWPCRVTDETTKAEFAILLAESTTGHERYVEFEKLEGNPKETSAWCKDIKTAYKKLALALHKLKSNITESKHQETEFPQGQVANGPGSGFSSWAWEEALRAAGFRGQEEDPFGGRPSSPVPMAHGLEVMMTHPYTDQGYRQWSHRWSPQTGGIDYCVFCLAGHSAPNTRRCPACQAVACPTCFIAVRNLDRTVPARRGDGTRAQYIASGG</sequence>
<dbReference type="Pfam" id="PF01753">
    <property type="entry name" value="zf-MYND"/>
    <property type="match status" value="1"/>
</dbReference>
<feature type="domain" description="MYND-type" evidence="5">
    <location>
        <begin position="17"/>
        <end position="64"/>
    </location>
</feature>
<gene>
    <name evidence="6" type="ORF">Ptr86124_008485</name>
</gene>
<keyword evidence="2 4" id="KW-0863">Zinc-finger</keyword>
<evidence type="ECO:0000259" key="5">
    <source>
        <dbReference type="PROSITE" id="PS50865"/>
    </source>
</evidence>
<proteinExistence type="predicted"/>
<organism evidence="6 7">
    <name type="scientific">Pyrenophora tritici-repentis</name>
    <dbReference type="NCBI Taxonomy" id="45151"/>
    <lineage>
        <taxon>Eukaryota</taxon>
        <taxon>Fungi</taxon>
        <taxon>Dikarya</taxon>
        <taxon>Ascomycota</taxon>
        <taxon>Pezizomycotina</taxon>
        <taxon>Dothideomycetes</taxon>
        <taxon>Pleosporomycetidae</taxon>
        <taxon>Pleosporales</taxon>
        <taxon>Pleosporineae</taxon>
        <taxon>Pleosporaceae</taxon>
        <taxon>Pyrenophora</taxon>
    </lineage>
</organism>
<reference evidence="7" key="1">
    <citation type="journal article" date="2022" name="Microb. Genom.">
        <title>A global pangenome for the wheat fungal pathogen Pyrenophora tritici-repentis and prediction of effector protein structural homology.</title>
        <authorList>
            <person name="Moolhuijzen P.M."/>
            <person name="See P.T."/>
            <person name="Shi G."/>
            <person name="Powell H.R."/>
            <person name="Cockram J."/>
            <person name="Jorgensen L.N."/>
            <person name="Benslimane H."/>
            <person name="Strelkov S.E."/>
            <person name="Turner J."/>
            <person name="Liu Z."/>
            <person name="Moffat C.S."/>
        </authorList>
    </citation>
    <scope>NUCLEOTIDE SEQUENCE [LARGE SCALE GENOMIC DNA]</scope>
</reference>
<keyword evidence="1" id="KW-0479">Metal-binding</keyword>
<dbReference type="AlphaFoldDB" id="A0A922SU64"/>
<dbReference type="Pfam" id="PF14737">
    <property type="entry name" value="DUF4470"/>
    <property type="match status" value="1"/>
</dbReference>
<name>A0A922SU64_9PLEO</name>
<dbReference type="Gene3D" id="6.10.140.2220">
    <property type="match status" value="1"/>
</dbReference>
<evidence type="ECO:0000256" key="2">
    <source>
        <dbReference type="ARBA" id="ARBA00022771"/>
    </source>
</evidence>
<dbReference type="InterPro" id="IPR002893">
    <property type="entry name" value="Znf_MYND"/>
</dbReference>
<dbReference type="Proteomes" id="UP000249757">
    <property type="component" value="Unassembled WGS sequence"/>
</dbReference>
<dbReference type="SUPFAM" id="SSF144232">
    <property type="entry name" value="HIT/MYND zinc finger-like"/>
    <property type="match status" value="1"/>
</dbReference>
<dbReference type="InterPro" id="IPR027974">
    <property type="entry name" value="DUF4470"/>
</dbReference>
<dbReference type="EMBL" id="NRDI02000011">
    <property type="protein sequence ID" value="KAI1512519.1"/>
    <property type="molecule type" value="Genomic_DNA"/>
</dbReference>
<evidence type="ECO:0000313" key="6">
    <source>
        <dbReference type="EMBL" id="KAI1512519.1"/>
    </source>
</evidence>
<dbReference type="GO" id="GO:0008270">
    <property type="term" value="F:zinc ion binding"/>
    <property type="evidence" value="ECO:0007669"/>
    <property type="project" value="UniProtKB-KW"/>
</dbReference>
<keyword evidence="7" id="KW-1185">Reference proteome</keyword>
<evidence type="ECO:0000313" key="7">
    <source>
        <dbReference type="Proteomes" id="UP000249757"/>
    </source>
</evidence>
<keyword evidence="3" id="KW-0862">Zinc</keyword>
<dbReference type="PROSITE" id="PS50865">
    <property type="entry name" value="ZF_MYND_2"/>
    <property type="match status" value="1"/>
</dbReference>